<dbReference type="EMBL" id="UYSL01019863">
    <property type="protein sequence ID" value="VDL70748.1"/>
    <property type="molecule type" value="Genomic_DNA"/>
</dbReference>
<gene>
    <name evidence="2" type="ORF">NBR_LOCUS7159</name>
</gene>
<keyword evidence="3" id="KW-1185">Reference proteome</keyword>
<accession>A0A0N4XWA6</accession>
<evidence type="ECO:0000313" key="2">
    <source>
        <dbReference type="EMBL" id="VDL70748.1"/>
    </source>
</evidence>
<dbReference type="PANTHER" id="PTHR34851">
    <property type="entry name" value="PROTEIN CBG05235-RELATED"/>
    <property type="match status" value="1"/>
</dbReference>
<dbReference type="WBParaSite" id="NBR_0000715801-mRNA-1">
    <property type="protein sequence ID" value="NBR_0000715801-mRNA-1"/>
    <property type="gene ID" value="NBR_0000715801"/>
</dbReference>
<protein>
    <submittedName>
        <fullName evidence="4">Transmembrane protein</fullName>
    </submittedName>
</protein>
<feature type="transmembrane region" description="Helical" evidence="1">
    <location>
        <begin position="123"/>
        <end position="147"/>
    </location>
</feature>
<reference evidence="2 3" key="2">
    <citation type="submission" date="2018-11" db="EMBL/GenBank/DDBJ databases">
        <authorList>
            <consortium name="Pathogen Informatics"/>
        </authorList>
    </citation>
    <scope>NUCLEOTIDE SEQUENCE [LARGE SCALE GENOMIC DNA]</scope>
</reference>
<keyword evidence="1" id="KW-1133">Transmembrane helix</keyword>
<evidence type="ECO:0000313" key="4">
    <source>
        <dbReference type="WBParaSite" id="NBR_0000715801-mRNA-1"/>
    </source>
</evidence>
<sequence>MDDNVRVVVLSSSSSNYRHLVTIGGMKTGFVVRRRCAGRLTILSSHRISSMRLFVSVFFKHYNDLMPSELMTDGDRSRATSSAPFGDLRSVLLSQGTLMIGIVSAVFTVFGLFSTIFSGDAAYIALFEVLYLLIDAGCLACLFIAVFKSKKQLLIPFFLSQEFVISTEEVEIEKSHPEIAGKMLIRLTATFLAVGSLLLFGLTFWWIVVVHRCYQYFNDIEKHRDPYDAPVAYNSQQGVEVY</sequence>
<keyword evidence="1" id="KW-0472">Membrane</keyword>
<keyword evidence="1" id="KW-0812">Transmembrane</keyword>
<dbReference type="Proteomes" id="UP000271162">
    <property type="component" value="Unassembled WGS sequence"/>
</dbReference>
<proteinExistence type="predicted"/>
<name>A0A0N4XWA6_NIPBR</name>
<feature type="transmembrane region" description="Helical" evidence="1">
    <location>
        <begin position="184"/>
        <end position="208"/>
    </location>
</feature>
<evidence type="ECO:0000313" key="3">
    <source>
        <dbReference type="Proteomes" id="UP000271162"/>
    </source>
</evidence>
<dbReference type="AlphaFoldDB" id="A0A0N4XWA6"/>
<feature type="transmembrane region" description="Helical" evidence="1">
    <location>
        <begin position="98"/>
        <end position="117"/>
    </location>
</feature>
<reference evidence="4" key="1">
    <citation type="submission" date="2017-02" db="UniProtKB">
        <authorList>
            <consortium name="WormBaseParasite"/>
        </authorList>
    </citation>
    <scope>IDENTIFICATION</scope>
</reference>
<dbReference type="STRING" id="27835.A0A0N4XWA6"/>
<organism evidence="4">
    <name type="scientific">Nippostrongylus brasiliensis</name>
    <name type="common">Rat hookworm</name>
    <dbReference type="NCBI Taxonomy" id="27835"/>
    <lineage>
        <taxon>Eukaryota</taxon>
        <taxon>Metazoa</taxon>
        <taxon>Ecdysozoa</taxon>
        <taxon>Nematoda</taxon>
        <taxon>Chromadorea</taxon>
        <taxon>Rhabditida</taxon>
        <taxon>Rhabditina</taxon>
        <taxon>Rhabditomorpha</taxon>
        <taxon>Strongyloidea</taxon>
        <taxon>Heligmosomidae</taxon>
        <taxon>Nippostrongylus</taxon>
    </lineage>
</organism>
<evidence type="ECO:0000256" key="1">
    <source>
        <dbReference type="SAM" id="Phobius"/>
    </source>
</evidence>